<proteinExistence type="predicted"/>
<dbReference type="PANTHER" id="PTHR13402">
    <property type="entry name" value="RGPR-RELATED"/>
    <property type="match status" value="1"/>
</dbReference>
<protein>
    <submittedName>
        <fullName evidence="2">Uncharacterized protein</fullName>
    </submittedName>
</protein>
<feature type="region of interest" description="Disordered" evidence="1">
    <location>
        <begin position="102"/>
        <end position="131"/>
    </location>
</feature>
<dbReference type="GO" id="GO:0070971">
    <property type="term" value="C:endoplasmic reticulum exit site"/>
    <property type="evidence" value="ECO:0007669"/>
    <property type="project" value="TreeGrafter"/>
</dbReference>
<dbReference type="GO" id="GO:0007030">
    <property type="term" value="P:Golgi organization"/>
    <property type="evidence" value="ECO:0007669"/>
    <property type="project" value="TreeGrafter"/>
</dbReference>
<feature type="region of interest" description="Disordered" evidence="1">
    <location>
        <begin position="25"/>
        <end position="50"/>
    </location>
</feature>
<gene>
    <name evidence="2" type="ORF">TIFTF001_051329</name>
</gene>
<dbReference type="EMBL" id="BTGU01009406">
    <property type="protein sequence ID" value="GMN23774.1"/>
    <property type="molecule type" value="Genomic_DNA"/>
</dbReference>
<comment type="caution">
    <text evidence="2">The sequence shown here is derived from an EMBL/GenBank/DDBJ whole genome shotgun (WGS) entry which is preliminary data.</text>
</comment>
<keyword evidence="3" id="KW-1185">Reference proteome</keyword>
<dbReference type="GO" id="GO:0070973">
    <property type="term" value="P:protein localization to endoplasmic reticulum exit site"/>
    <property type="evidence" value="ECO:0007669"/>
    <property type="project" value="TreeGrafter"/>
</dbReference>
<dbReference type="Proteomes" id="UP001187192">
    <property type="component" value="Unassembled WGS sequence"/>
</dbReference>
<dbReference type="PANTHER" id="PTHR13402:SF6">
    <property type="entry name" value="SECRETORY 16, ISOFORM I"/>
    <property type="match status" value="1"/>
</dbReference>
<evidence type="ECO:0000313" key="2">
    <source>
        <dbReference type="EMBL" id="GMN23774.1"/>
    </source>
</evidence>
<evidence type="ECO:0000256" key="1">
    <source>
        <dbReference type="SAM" id="MobiDB-lite"/>
    </source>
</evidence>
<accession>A0AA87YUE1</accession>
<sequence length="144" mass="15281">MASNPPPFEVEDQTDEDFFDKLVDEDDDLGPIESAPKFSQRNHSDDANADAFSNLNIADVAENSVGESGFEPIKDKGFVNSNANDRNLLVSTNAAVLDSVPELNDAGAGSKSTSDSMIGSKRSESGSTSGFKVVGWCSFHADTT</sequence>
<dbReference type="AlphaFoldDB" id="A0AA87YUE1"/>
<name>A0AA87YUE1_FICCA</name>
<organism evidence="2 3">
    <name type="scientific">Ficus carica</name>
    <name type="common">Common fig</name>
    <dbReference type="NCBI Taxonomy" id="3494"/>
    <lineage>
        <taxon>Eukaryota</taxon>
        <taxon>Viridiplantae</taxon>
        <taxon>Streptophyta</taxon>
        <taxon>Embryophyta</taxon>
        <taxon>Tracheophyta</taxon>
        <taxon>Spermatophyta</taxon>
        <taxon>Magnoliopsida</taxon>
        <taxon>eudicotyledons</taxon>
        <taxon>Gunneridae</taxon>
        <taxon>Pentapetalae</taxon>
        <taxon>rosids</taxon>
        <taxon>fabids</taxon>
        <taxon>Rosales</taxon>
        <taxon>Moraceae</taxon>
        <taxon>Ficeae</taxon>
        <taxon>Ficus</taxon>
    </lineage>
</organism>
<reference evidence="2" key="1">
    <citation type="submission" date="2023-07" db="EMBL/GenBank/DDBJ databases">
        <title>draft genome sequence of fig (Ficus carica).</title>
        <authorList>
            <person name="Takahashi T."/>
            <person name="Nishimura K."/>
        </authorList>
    </citation>
    <scope>NUCLEOTIDE SEQUENCE</scope>
</reference>
<evidence type="ECO:0000313" key="3">
    <source>
        <dbReference type="Proteomes" id="UP001187192"/>
    </source>
</evidence>
<dbReference type="GO" id="GO:0012507">
    <property type="term" value="C:ER to Golgi transport vesicle membrane"/>
    <property type="evidence" value="ECO:0007669"/>
    <property type="project" value="TreeGrafter"/>
</dbReference>